<dbReference type="Proteomes" id="UP001265259">
    <property type="component" value="Unassembled WGS sequence"/>
</dbReference>
<sequence>MRRTAERAAELLGGTLAMSERLQGGDVAEVLRIELADGRTAVVKADRRAEAEARMLEAIRRAGAPAPDILARAEGLLVMSDLGGSEGLAAASADLGGAILRLHAATGEAYGWETDHGFGPVAIPNGETEDWPTFWAERRLLPFCPTLPDDLAHAVEAAGLRLGEILPKRPRPALLHGDLWSGNVMTRAGRVTGLIDPACYHGHAEVDLAMLCLFGNPGDAFWEAYGPDAGHETRRPAYQLWPALVHLTLFGSGYRELVERCLSALPR</sequence>
<proteinExistence type="inferred from homology"/>
<dbReference type="Gene3D" id="3.30.200.20">
    <property type="entry name" value="Phosphorylase Kinase, domain 1"/>
    <property type="match status" value="1"/>
</dbReference>
<dbReference type="GO" id="GO:0016301">
    <property type="term" value="F:kinase activity"/>
    <property type="evidence" value="ECO:0007669"/>
    <property type="project" value="UniProtKB-KW"/>
</dbReference>
<reference evidence="3 4" key="1">
    <citation type="submission" date="2023-09" db="EMBL/GenBank/DDBJ databases">
        <authorList>
            <person name="Rey-Velasco X."/>
        </authorList>
    </citation>
    <scope>NUCLEOTIDE SEQUENCE [LARGE SCALE GENOMIC DNA]</scope>
    <source>
        <strain evidence="3 4">F158</strain>
    </source>
</reference>
<name>A0ABU3DEE8_9RHOB</name>
<keyword evidence="2 3" id="KW-0418">Kinase</keyword>
<dbReference type="EMBL" id="JAVRHL010000001">
    <property type="protein sequence ID" value="MDT0682052.1"/>
    <property type="molecule type" value="Genomic_DNA"/>
</dbReference>
<comment type="similarity">
    <text evidence="1 2">Belongs to the fructosamine kinase family.</text>
</comment>
<dbReference type="InterPro" id="IPR016477">
    <property type="entry name" value="Fructo-/Ketosamine-3-kinase"/>
</dbReference>
<keyword evidence="4" id="KW-1185">Reference proteome</keyword>
<evidence type="ECO:0000313" key="4">
    <source>
        <dbReference type="Proteomes" id="UP001265259"/>
    </source>
</evidence>
<dbReference type="Pfam" id="PF03881">
    <property type="entry name" value="Fructosamin_kin"/>
    <property type="match status" value="1"/>
</dbReference>
<accession>A0ABU3DEE8</accession>
<evidence type="ECO:0000313" key="3">
    <source>
        <dbReference type="EMBL" id="MDT0682052.1"/>
    </source>
</evidence>
<evidence type="ECO:0000256" key="2">
    <source>
        <dbReference type="PIRNR" id="PIRNR006221"/>
    </source>
</evidence>
<comment type="caution">
    <text evidence="3">The sequence shown here is derived from an EMBL/GenBank/DDBJ whole genome shotgun (WGS) entry which is preliminary data.</text>
</comment>
<dbReference type="InterPro" id="IPR011009">
    <property type="entry name" value="Kinase-like_dom_sf"/>
</dbReference>
<dbReference type="PANTHER" id="PTHR12149:SF8">
    <property type="entry name" value="PROTEIN-RIBULOSAMINE 3-KINASE"/>
    <property type="match status" value="1"/>
</dbReference>
<keyword evidence="2" id="KW-0808">Transferase</keyword>
<protein>
    <submittedName>
        <fullName evidence="3">Fructosamine kinase family protein</fullName>
    </submittedName>
</protein>
<dbReference type="RefSeq" id="WP_311689798.1">
    <property type="nucleotide sequence ID" value="NZ_JAVRHL010000001.1"/>
</dbReference>
<dbReference type="PIRSF" id="PIRSF006221">
    <property type="entry name" value="Ketosamine-3-kinase"/>
    <property type="match status" value="1"/>
</dbReference>
<dbReference type="PANTHER" id="PTHR12149">
    <property type="entry name" value="FRUCTOSAMINE 3 KINASE-RELATED PROTEIN"/>
    <property type="match status" value="1"/>
</dbReference>
<evidence type="ECO:0000256" key="1">
    <source>
        <dbReference type="ARBA" id="ARBA00009460"/>
    </source>
</evidence>
<gene>
    <name evidence="3" type="ORF">RM543_05100</name>
</gene>
<dbReference type="SUPFAM" id="SSF56112">
    <property type="entry name" value="Protein kinase-like (PK-like)"/>
    <property type="match status" value="1"/>
</dbReference>
<dbReference type="Gene3D" id="3.90.1200.10">
    <property type="match status" value="1"/>
</dbReference>
<organism evidence="3 4">
    <name type="scientific">Tropicimonas omnivorans</name>
    <dbReference type="NCBI Taxonomy" id="3075590"/>
    <lineage>
        <taxon>Bacteria</taxon>
        <taxon>Pseudomonadati</taxon>
        <taxon>Pseudomonadota</taxon>
        <taxon>Alphaproteobacteria</taxon>
        <taxon>Rhodobacterales</taxon>
        <taxon>Roseobacteraceae</taxon>
        <taxon>Tropicimonas</taxon>
    </lineage>
</organism>